<keyword evidence="2" id="KW-1185">Reference proteome</keyword>
<evidence type="ECO:0000313" key="1">
    <source>
        <dbReference type="EMBL" id="KAH7927946.1"/>
    </source>
</evidence>
<reference evidence="1" key="1">
    <citation type="journal article" date="2021" name="New Phytol.">
        <title>Evolutionary innovations through gain and loss of genes in the ectomycorrhizal Boletales.</title>
        <authorList>
            <person name="Wu G."/>
            <person name="Miyauchi S."/>
            <person name="Morin E."/>
            <person name="Kuo A."/>
            <person name="Drula E."/>
            <person name="Varga T."/>
            <person name="Kohler A."/>
            <person name="Feng B."/>
            <person name="Cao Y."/>
            <person name="Lipzen A."/>
            <person name="Daum C."/>
            <person name="Hundley H."/>
            <person name="Pangilinan J."/>
            <person name="Johnson J."/>
            <person name="Barry K."/>
            <person name="LaButti K."/>
            <person name="Ng V."/>
            <person name="Ahrendt S."/>
            <person name="Min B."/>
            <person name="Choi I.G."/>
            <person name="Park H."/>
            <person name="Plett J.M."/>
            <person name="Magnuson J."/>
            <person name="Spatafora J.W."/>
            <person name="Nagy L.G."/>
            <person name="Henrissat B."/>
            <person name="Grigoriev I.V."/>
            <person name="Yang Z.L."/>
            <person name="Xu J."/>
            <person name="Martin F.M."/>
        </authorList>
    </citation>
    <scope>NUCLEOTIDE SEQUENCE</scope>
    <source>
        <strain evidence="1">KUC20120723A-06</strain>
    </source>
</reference>
<organism evidence="1 2">
    <name type="scientific">Leucogyrophana mollusca</name>
    <dbReference type="NCBI Taxonomy" id="85980"/>
    <lineage>
        <taxon>Eukaryota</taxon>
        <taxon>Fungi</taxon>
        <taxon>Dikarya</taxon>
        <taxon>Basidiomycota</taxon>
        <taxon>Agaricomycotina</taxon>
        <taxon>Agaricomycetes</taxon>
        <taxon>Agaricomycetidae</taxon>
        <taxon>Boletales</taxon>
        <taxon>Boletales incertae sedis</taxon>
        <taxon>Leucogyrophana</taxon>
    </lineage>
</organism>
<dbReference type="Proteomes" id="UP000790709">
    <property type="component" value="Unassembled WGS sequence"/>
</dbReference>
<comment type="caution">
    <text evidence="1">The sequence shown here is derived from an EMBL/GenBank/DDBJ whole genome shotgun (WGS) entry which is preliminary data.</text>
</comment>
<accession>A0ACB8BSA2</accession>
<evidence type="ECO:0000313" key="2">
    <source>
        <dbReference type="Proteomes" id="UP000790709"/>
    </source>
</evidence>
<gene>
    <name evidence="1" type="ORF">BV22DRAFT_241770</name>
</gene>
<dbReference type="EMBL" id="MU266359">
    <property type="protein sequence ID" value="KAH7927946.1"/>
    <property type="molecule type" value="Genomic_DNA"/>
</dbReference>
<sequence>MILKHNPRLLDNYCRFRHHNLLGKVTARAKIRRQLGVSGMDQQDLWRLLQELLLLLSRRSRGCDIRLLPHVVMAASYLSQIIHSPQ</sequence>
<protein>
    <submittedName>
        <fullName evidence="1">Uncharacterized protein</fullName>
    </submittedName>
</protein>
<proteinExistence type="predicted"/>
<name>A0ACB8BSA2_9AGAM</name>